<organism evidence="3 4">
    <name type="scientific">Trichuris muris</name>
    <name type="common">Mouse whipworm</name>
    <dbReference type="NCBI Taxonomy" id="70415"/>
    <lineage>
        <taxon>Eukaryota</taxon>
        <taxon>Metazoa</taxon>
        <taxon>Ecdysozoa</taxon>
        <taxon>Nematoda</taxon>
        <taxon>Enoplea</taxon>
        <taxon>Dorylaimia</taxon>
        <taxon>Trichinellida</taxon>
        <taxon>Trichuridae</taxon>
        <taxon>Trichuris</taxon>
    </lineage>
</organism>
<dbReference type="PANTHER" id="PTHR22504">
    <property type="entry name" value="REPRESSOR OF RNA POLYMERASE III TRANSCRIPTION MAF1"/>
    <property type="match status" value="1"/>
</dbReference>
<name>A0A5S6Q9I0_TRIMR</name>
<dbReference type="InterPro" id="IPR038564">
    <property type="entry name" value="Maf1_sf"/>
</dbReference>
<reference evidence="3" key="2">
    <citation type="submission" date="2014-03" db="EMBL/GenBank/DDBJ databases">
        <title>The whipworm genome and dual-species transcriptomics of an intimate host-pathogen interaction.</title>
        <authorList>
            <person name="Foth B.J."/>
            <person name="Tsai I.J."/>
            <person name="Reid A.J."/>
            <person name="Bancroft A.J."/>
            <person name="Nichol S."/>
            <person name="Tracey A."/>
            <person name="Holroyd N."/>
            <person name="Cotton J.A."/>
            <person name="Stanley E.J."/>
            <person name="Zarowiecki M."/>
            <person name="Liu J.Z."/>
            <person name="Huckvale T."/>
            <person name="Cooper P.J."/>
            <person name="Grencis R.K."/>
            <person name="Berriman M."/>
        </authorList>
    </citation>
    <scope>NUCLEOTIDE SEQUENCE [LARGE SCALE GENOMIC DNA]</scope>
    <source>
        <strain evidence="3">Edinburgh</strain>
    </source>
</reference>
<evidence type="ECO:0000313" key="4">
    <source>
        <dbReference type="WBParaSite" id="TMUE_1000003899.1"/>
    </source>
</evidence>
<dbReference type="WBParaSite" id="TMUE_1000003899.1">
    <property type="protein sequence ID" value="TMUE_1000003899.1"/>
    <property type="gene ID" value="WBGene00292142"/>
</dbReference>
<dbReference type="Proteomes" id="UP000046395">
    <property type="component" value="Unassembled WGS sequence"/>
</dbReference>
<keyword evidence="2" id="KW-0804">Transcription</keyword>
<keyword evidence="3" id="KW-1185">Reference proteome</keyword>
<accession>A0A5S6Q9I0</accession>
<evidence type="ECO:0000256" key="2">
    <source>
        <dbReference type="PIRNR" id="PIRNR037240"/>
    </source>
</evidence>
<comment type="function">
    <text evidence="2">Element of the TORC1 signaling pathway that acts as a mediator of diverse signals and that represses RNA polymerase III transcription. Inhibits the de novo assembly of TFIIIB onto DNA.</text>
</comment>
<reference evidence="4" key="3">
    <citation type="submission" date="2019-12" db="UniProtKB">
        <authorList>
            <consortium name="WormBaseParasite"/>
        </authorList>
    </citation>
    <scope>IDENTIFICATION</scope>
</reference>
<dbReference type="Pfam" id="PF09174">
    <property type="entry name" value="Maf1"/>
    <property type="match status" value="1"/>
</dbReference>
<keyword evidence="2" id="KW-0678">Repressor</keyword>
<proteinExistence type="inferred from homology"/>
<dbReference type="PIRSF" id="PIRSF037240">
    <property type="entry name" value="RNA_polIII_Trep_MAF1"/>
    <property type="match status" value="1"/>
</dbReference>
<keyword evidence="2" id="KW-0539">Nucleus</keyword>
<reference evidence="3" key="1">
    <citation type="submission" date="2013-11" db="EMBL/GenBank/DDBJ databases">
        <authorList>
            <person name="Aslett M."/>
        </authorList>
    </citation>
    <scope>NUCLEOTIDE SEQUENCE [LARGE SCALE GENOMIC DNA]</scope>
    <source>
        <strain evidence="3">Edinburgh</strain>
    </source>
</reference>
<dbReference type="GO" id="GO:0016480">
    <property type="term" value="P:negative regulation of transcription by RNA polymerase III"/>
    <property type="evidence" value="ECO:0007669"/>
    <property type="project" value="UniProtKB-UniRule"/>
</dbReference>
<dbReference type="InterPro" id="IPR015257">
    <property type="entry name" value="Maf1"/>
</dbReference>
<dbReference type="AlphaFoldDB" id="A0A5S6Q9I0"/>
<dbReference type="WBParaSite" id="TMUE_1000003899.2">
    <property type="protein sequence ID" value="TMUE_1000003899.2"/>
    <property type="gene ID" value="WBGene00292142"/>
</dbReference>
<comment type="similarity">
    <text evidence="1 2">Belongs to the MAF1 family.</text>
</comment>
<dbReference type="WBParaSite" id="TMUE_1000003899.3">
    <property type="protein sequence ID" value="TMUE_1000003899.3"/>
    <property type="gene ID" value="WBGene00292142"/>
</dbReference>
<evidence type="ECO:0000256" key="1">
    <source>
        <dbReference type="ARBA" id="ARBA00006231"/>
    </source>
</evidence>
<sequence length="238" mass="26631">MKYLENSTLSNLSMQLDENALDCALETRLECYSCKMVTSEKRTFNNFLHEHARDGDANSYQTLSPPAMDDAFVPADFVTVGSAPKTSDESSDSPGLETADFISNKTLFYLIETLNASFPDYAFFSASGRDFFKAPSIAHFMQSVDTKLLVSVANYNSLKMYLWAAVDAAIDLKNSIAYSYLPGSNGDPFTEPGCIWSFNNIIYNRRLNRILFFSCRAMAPQSVELDESDFACQWDLDA</sequence>
<protein>
    <recommendedName>
        <fullName evidence="2">Repressor of RNA polymerase III transcription MAF1</fullName>
    </recommendedName>
</protein>
<keyword evidence="2" id="KW-0805">Transcription regulation</keyword>
<dbReference type="GO" id="GO:0005634">
    <property type="term" value="C:nucleus"/>
    <property type="evidence" value="ECO:0007669"/>
    <property type="project" value="UniProtKB-SubCell"/>
</dbReference>
<evidence type="ECO:0000313" key="3">
    <source>
        <dbReference type="Proteomes" id="UP000046395"/>
    </source>
</evidence>
<dbReference type="STRING" id="70415.A0A5S6Q9I0"/>
<dbReference type="PANTHER" id="PTHR22504:SF0">
    <property type="entry name" value="REPRESSOR OF RNA POLYMERASE III TRANSCRIPTION MAF1 HOMOLOG"/>
    <property type="match status" value="1"/>
</dbReference>
<dbReference type="GO" id="GO:0000994">
    <property type="term" value="F:RNA polymerase III core binding"/>
    <property type="evidence" value="ECO:0007669"/>
    <property type="project" value="TreeGrafter"/>
</dbReference>
<comment type="subcellular location">
    <subcellularLocation>
        <location evidence="2">Nucleus</location>
    </subcellularLocation>
</comment>
<dbReference type="Gene3D" id="3.40.1000.50">
    <property type="entry name" value="Repressor of RNA polymerase III transcription Maf1"/>
    <property type="match status" value="1"/>
</dbReference>